<evidence type="ECO:0000256" key="5">
    <source>
        <dbReference type="PIRSR" id="PIRSR001365-2"/>
    </source>
</evidence>
<name>A0A455T480_9CHLR</name>
<dbReference type="PRINTS" id="PR00146">
    <property type="entry name" value="DHPICSNTHASE"/>
</dbReference>
<organism evidence="6">
    <name type="scientific">Thermogemmatispora argillosa</name>
    <dbReference type="NCBI Taxonomy" id="2045280"/>
    <lineage>
        <taxon>Bacteria</taxon>
        <taxon>Bacillati</taxon>
        <taxon>Chloroflexota</taxon>
        <taxon>Ktedonobacteria</taxon>
        <taxon>Thermogemmatisporales</taxon>
        <taxon>Thermogemmatisporaceae</taxon>
        <taxon>Thermogemmatispora</taxon>
    </lineage>
</organism>
<evidence type="ECO:0000256" key="4">
    <source>
        <dbReference type="PIRSR" id="PIRSR001365-1"/>
    </source>
</evidence>
<dbReference type="Pfam" id="PF00701">
    <property type="entry name" value="DHDPS"/>
    <property type="match status" value="1"/>
</dbReference>
<dbReference type="AlphaFoldDB" id="A0A455T480"/>
<sequence>MTALHLQGVYPPVPTFFAADEELDLTTLESHLQWLAASGIAGYVVLGSNGEAPHLTSEERELVIRTAREVINQRAHSREEEGAARARLLLLAGCGEQSTRATIAACERAAEAGADAVLVLPPFYFRGRMNGAALLAHYHAVAEHSPLPIVIYNMPANTAGLDLDAPLICRLAEEHPNIIGLKDSAGNVAKLAQIVGQLANSRPDFAVLAGSAGFLLPALAVGARGGIPALANVLPRQVCRVQELFEAGQLEEARRLQASLVPLNTLLTATYSVAGLKAALQLLRGYGGRPRAPVLPLDEQELINLKATLAPFISDSGETG</sequence>
<feature type="active site" description="Proton donor/acceptor" evidence="4">
    <location>
        <position position="152"/>
    </location>
</feature>
<feature type="binding site" evidence="5">
    <location>
        <position position="227"/>
    </location>
    <ligand>
        <name>pyruvate</name>
        <dbReference type="ChEBI" id="CHEBI:15361"/>
    </ligand>
</feature>
<dbReference type="PANTHER" id="PTHR12128">
    <property type="entry name" value="DIHYDRODIPICOLINATE SYNTHASE"/>
    <property type="match status" value="1"/>
</dbReference>
<dbReference type="PANTHER" id="PTHR12128:SF66">
    <property type="entry name" value="4-HYDROXY-2-OXOGLUTARATE ALDOLASE, MITOCHONDRIAL"/>
    <property type="match status" value="1"/>
</dbReference>
<dbReference type="CDD" id="cd00408">
    <property type="entry name" value="DHDPS-like"/>
    <property type="match status" value="1"/>
</dbReference>
<dbReference type="SMART" id="SM01130">
    <property type="entry name" value="DHDPS"/>
    <property type="match status" value="1"/>
</dbReference>
<feature type="active site" description="Schiff-base intermediate with substrate" evidence="4">
    <location>
        <position position="182"/>
    </location>
</feature>
<protein>
    <submittedName>
        <fullName evidence="6">Dihydrodipicolinate synthase family protein</fullName>
    </submittedName>
</protein>
<dbReference type="EMBL" id="AP019377">
    <property type="protein sequence ID" value="BBH94738.1"/>
    <property type="molecule type" value="Genomic_DNA"/>
</dbReference>
<comment type="similarity">
    <text evidence="1 3">Belongs to the DapA family.</text>
</comment>
<evidence type="ECO:0000256" key="2">
    <source>
        <dbReference type="ARBA" id="ARBA00023239"/>
    </source>
</evidence>
<keyword evidence="2 3" id="KW-0456">Lyase</keyword>
<dbReference type="SUPFAM" id="SSF51569">
    <property type="entry name" value="Aldolase"/>
    <property type="match status" value="1"/>
</dbReference>
<dbReference type="GO" id="GO:0008840">
    <property type="term" value="F:4-hydroxy-tetrahydrodipicolinate synthase activity"/>
    <property type="evidence" value="ECO:0007669"/>
    <property type="project" value="TreeGrafter"/>
</dbReference>
<proteinExistence type="inferred from homology"/>
<reference evidence="6" key="1">
    <citation type="submission" date="2018-12" db="EMBL/GenBank/DDBJ databases">
        <title>Novel natural products biosynthetic potential of the class Ktedonobacteria.</title>
        <authorList>
            <person name="Zheng Y."/>
            <person name="Saitou A."/>
            <person name="Wang C.M."/>
            <person name="Toyoda A."/>
            <person name="Minakuchi Y."/>
            <person name="Sekiguchi Y."/>
            <person name="Ueda K."/>
            <person name="Takano H."/>
            <person name="Sakai Y."/>
            <person name="Yokota A."/>
            <person name="Yabe S."/>
        </authorList>
    </citation>
    <scope>NUCLEOTIDE SEQUENCE</scope>
    <source>
        <strain evidence="6">A3-2</strain>
    </source>
</reference>
<gene>
    <name evidence="6" type="ORF">KTA_29370</name>
</gene>
<dbReference type="Gene3D" id="3.20.20.70">
    <property type="entry name" value="Aldolase class I"/>
    <property type="match status" value="1"/>
</dbReference>
<evidence type="ECO:0000313" key="6">
    <source>
        <dbReference type="EMBL" id="BBH94738.1"/>
    </source>
</evidence>
<evidence type="ECO:0000256" key="1">
    <source>
        <dbReference type="ARBA" id="ARBA00007592"/>
    </source>
</evidence>
<dbReference type="InterPro" id="IPR013785">
    <property type="entry name" value="Aldolase_TIM"/>
</dbReference>
<dbReference type="InterPro" id="IPR002220">
    <property type="entry name" value="DapA-like"/>
</dbReference>
<evidence type="ECO:0000256" key="3">
    <source>
        <dbReference type="PIRNR" id="PIRNR001365"/>
    </source>
</evidence>
<accession>A0A455T480</accession>
<dbReference type="PIRSF" id="PIRSF001365">
    <property type="entry name" value="DHDPS"/>
    <property type="match status" value="1"/>
</dbReference>